<evidence type="ECO:0000259" key="2">
    <source>
        <dbReference type="Pfam" id="PF01979"/>
    </source>
</evidence>
<dbReference type="GO" id="GO:0016787">
    <property type="term" value="F:hydrolase activity"/>
    <property type="evidence" value="ECO:0007669"/>
    <property type="project" value="UniProtKB-KW"/>
</dbReference>
<dbReference type="InterPro" id="IPR006680">
    <property type="entry name" value="Amidohydro-rel"/>
</dbReference>
<feature type="non-terminal residue" evidence="3">
    <location>
        <position position="1"/>
    </location>
</feature>
<evidence type="ECO:0000313" key="3">
    <source>
        <dbReference type="EMBL" id="GAH30777.1"/>
    </source>
</evidence>
<dbReference type="Pfam" id="PF01979">
    <property type="entry name" value="Amidohydro_1"/>
    <property type="match status" value="1"/>
</dbReference>
<evidence type="ECO:0000256" key="1">
    <source>
        <dbReference type="ARBA" id="ARBA00022801"/>
    </source>
</evidence>
<sequence length="162" mass="18206">TKWESPGISSLFWMLGNLPEKIKILSVHNTYTPAKDIETVCKREPPVYWTLCPGANLYIEKRIPDINTLLQHTNNITIGTDSLASNHTLSVLDELITLHEHFPEIPVEKLINWGTLNGAKALNIDKETGSFETGKKPGINLVYGLDLQNMKLTKETKVKPIM</sequence>
<accession>X1EDT2</accession>
<dbReference type="EMBL" id="BARU01001316">
    <property type="protein sequence ID" value="GAH30777.1"/>
    <property type="molecule type" value="Genomic_DNA"/>
</dbReference>
<gene>
    <name evidence="3" type="ORF">S03H2_03540</name>
</gene>
<dbReference type="Gene3D" id="3.20.20.140">
    <property type="entry name" value="Metal-dependent hydrolases"/>
    <property type="match status" value="1"/>
</dbReference>
<organism evidence="3">
    <name type="scientific">marine sediment metagenome</name>
    <dbReference type="NCBI Taxonomy" id="412755"/>
    <lineage>
        <taxon>unclassified sequences</taxon>
        <taxon>metagenomes</taxon>
        <taxon>ecological metagenomes</taxon>
    </lineage>
</organism>
<reference evidence="3" key="1">
    <citation type="journal article" date="2014" name="Front. Microbiol.">
        <title>High frequency of phylogenetically diverse reductive dehalogenase-homologous genes in deep subseafloor sedimentary metagenomes.</title>
        <authorList>
            <person name="Kawai M."/>
            <person name="Futagami T."/>
            <person name="Toyoda A."/>
            <person name="Takaki Y."/>
            <person name="Nishi S."/>
            <person name="Hori S."/>
            <person name="Arai W."/>
            <person name="Tsubouchi T."/>
            <person name="Morono Y."/>
            <person name="Uchiyama I."/>
            <person name="Ito T."/>
            <person name="Fujiyama A."/>
            <person name="Inagaki F."/>
            <person name="Takami H."/>
        </authorList>
    </citation>
    <scope>NUCLEOTIDE SEQUENCE</scope>
    <source>
        <strain evidence="3">Expedition CK06-06</strain>
    </source>
</reference>
<dbReference type="SUPFAM" id="SSF51556">
    <property type="entry name" value="Metallo-dependent hydrolases"/>
    <property type="match status" value="1"/>
</dbReference>
<dbReference type="PANTHER" id="PTHR43794">
    <property type="entry name" value="AMINOHYDROLASE SSNA-RELATED"/>
    <property type="match status" value="1"/>
</dbReference>
<dbReference type="InterPro" id="IPR032466">
    <property type="entry name" value="Metal_Hydrolase"/>
</dbReference>
<name>X1EDT2_9ZZZZ</name>
<keyword evidence="1" id="KW-0378">Hydrolase</keyword>
<protein>
    <recommendedName>
        <fullName evidence="2">Amidohydrolase-related domain-containing protein</fullName>
    </recommendedName>
</protein>
<feature type="domain" description="Amidohydrolase-related" evidence="2">
    <location>
        <begin position="15"/>
        <end position="143"/>
    </location>
</feature>
<comment type="caution">
    <text evidence="3">The sequence shown here is derived from an EMBL/GenBank/DDBJ whole genome shotgun (WGS) entry which is preliminary data.</text>
</comment>
<dbReference type="InterPro" id="IPR050287">
    <property type="entry name" value="MTA/SAH_deaminase"/>
</dbReference>
<proteinExistence type="predicted"/>
<dbReference type="PANTHER" id="PTHR43794:SF11">
    <property type="entry name" value="AMIDOHYDROLASE-RELATED DOMAIN-CONTAINING PROTEIN"/>
    <property type="match status" value="1"/>
</dbReference>
<dbReference type="AlphaFoldDB" id="X1EDT2"/>